<dbReference type="InterPro" id="IPR013815">
    <property type="entry name" value="ATP_grasp_subdomain_1"/>
</dbReference>
<evidence type="ECO:0000256" key="11">
    <source>
        <dbReference type="ARBA" id="ARBA00022881"/>
    </source>
</evidence>
<dbReference type="GO" id="GO:0003677">
    <property type="term" value="F:DNA binding"/>
    <property type="evidence" value="ECO:0007669"/>
    <property type="project" value="UniProtKB-KW"/>
</dbReference>
<keyword evidence="9" id="KW-0862">Zinc</keyword>
<dbReference type="InterPro" id="IPR017871">
    <property type="entry name" value="ABC_transporter-like_CS"/>
</dbReference>
<keyword evidence="12" id="KW-0238">DNA-binding</keyword>
<comment type="similarity">
    <text evidence="14">Belongs to the ABC transporter superfamily. UvrA family.</text>
</comment>
<keyword evidence="5" id="KW-0547">Nucleotide-binding</keyword>
<accession>A0A9D1RID9</accession>
<dbReference type="GO" id="GO:0009380">
    <property type="term" value="C:excinuclease repair complex"/>
    <property type="evidence" value="ECO:0007669"/>
    <property type="project" value="InterPro"/>
</dbReference>
<evidence type="ECO:0000256" key="5">
    <source>
        <dbReference type="ARBA" id="ARBA00022741"/>
    </source>
</evidence>
<keyword evidence="6" id="KW-0227">DNA damage</keyword>
<evidence type="ECO:0000256" key="6">
    <source>
        <dbReference type="ARBA" id="ARBA00022763"/>
    </source>
</evidence>
<sequence>NTFSFNSPYGACPYCNGLGEITQVEMDKIFSDRNKSLNQGGLTPIGKPKPDSWFAKQLQQLGKEYGFDLDTPFKDYSPEAMNALLYGKGEENDKYGGFQGIVNFITSQINEFTPISIQKWAMSFMNKTTCPHCKGSRLKEESLCFRIEGKNIAELAGMDIRDLASWFKDINPGLDRKKQTIANEILREINVRIDFLLDVGLGYLSLDRSARSLSGGESQRIRLATQIGSKLVNVLYILDEPSIGLHQADNLKLIHSLKQLRDSGNSVIVVEHDKDMMLASDYIVDIGPGAGINGGKITAIGTPEELLQQDSLTCKYLRGDKKIEIPKTRRKGNGKSIELKGACGNNLKNVDLHIPLGCLICITGVSGSGKSSLISDTLHPILSKLFYRAEKTPLPYRSIEGTENIDKVIEINQSPIGRTPRSNPATFIGVFDDIRKLYANLPTAKIRNYKAGQFSFNVKGGRCEECQGAGVKTIAMNFLPDVYVTCPQCHGKRYNRETLEVRYKGKSISEVLDMSFTEALDFFENYPGIRRQLSMVVEVGLGYLTLGQPSTTLSGGESQRIKLAAELGKKDTGNTLYILDEPTTGLHFEDIRVLLEVLQKLVDKGNSMIVIEHNLDVIKVADYIIDMGKNGGREGGKIVEEGTPEQIAASDKNSIGIFLRKELKQ</sequence>
<evidence type="ECO:0000256" key="7">
    <source>
        <dbReference type="ARBA" id="ARBA00022769"/>
    </source>
</evidence>
<evidence type="ECO:0000256" key="8">
    <source>
        <dbReference type="ARBA" id="ARBA00022771"/>
    </source>
</evidence>
<dbReference type="Pfam" id="PF17755">
    <property type="entry name" value="UvrA_DNA-bind"/>
    <property type="match status" value="1"/>
</dbReference>
<dbReference type="Gene3D" id="3.40.50.300">
    <property type="entry name" value="P-loop containing nucleotide triphosphate hydrolases"/>
    <property type="match status" value="2"/>
</dbReference>
<dbReference type="GO" id="GO:0005737">
    <property type="term" value="C:cytoplasm"/>
    <property type="evidence" value="ECO:0007669"/>
    <property type="project" value="UniProtKB-SubCell"/>
</dbReference>
<dbReference type="GO" id="GO:0004518">
    <property type="term" value="F:nuclease activity"/>
    <property type="evidence" value="ECO:0007669"/>
    <property type="project" value="UniProtKB-KW"/>
</dbReference>
<dbReference type="CDD" id="cd03271">
    <property type="entry name" value="ABC_UvrA_II"/>
    <property type="match status" value="1"/>
</dbReference>
<gene>
    <name evidence="18" type="primary">uvrA</name>
    <name evidence="18" type="ORF">IAC47_02885</name>
</gene>
<reference evidence="18" key="2">
    <citation type="submission" date="2021-04" db="EMBL/GenBank/DDBJ databases">
        <authorList>
            <person name="Gilroy R."/>
        </authorList>
    </citation>
    <scope>NUCLEOTIDE SEQUENCE</scope>
    <source>
        <strain evidence="18">Gambia16-930</strain>
    </source>
</reference>
<evidence type="ECO:0000256" key="16">
    <source>
        <dbReference type="ARBA" id="ARBA00042156"/>
    </source>
</evidence>
<dbReference type="Gene3D" id="3.30.1490.20">
    <property type="entry name" value="ATP-grasp fold, A domain"/>
    <property type="match status" value="1"/>
</dbReference>
<evidence type="ECO:0000256" key="12">
    <source>
        <dbReference type="ARBA" id="ARBA00023125"/>
    </source>
</evidence>
<dbReference type="InterPro" id="IPR003439">
    <property type="entry name" value="ABC_transporter-like_ATP-bd"/>
</dbReference>
<evidence type="ECO:0000313" key="18">
    <source>
        <dbReference type="EMBL" id="HIW87202.1"/>
    </source>
</evidence>
<name>A0A9D1RID9_9BACT</name>
<evidence type="ECO:0000256" key="1">
    <source>
        <dbReference type="ARBA" id="ARBA00004496"/>
    </source>
</evidence>
<dbReference type="NCBIfam" id="TIGR00630">
    <property type="entry name" value="uvra"/>
    <property type="match status" value="1"/>
</dbReference>
<organism evidence="18 19">
    <name type="scientific">Candidatus Onthomorpha intestinigallinarum</name>
    <dbReference type="NCBI Taxonomy" id="2840880"/>
    <lineage>
        <taxon>Bacteria</taxon>
        <taxon>Pseudomonadati</taxon>
        <taxon>Bacteroidota</taxon>
        <taxon>Bacteroidia</taxon>
        <taxon>Bacteroidales</taxon>
        <taxon>Candidatus Onthomorpha</taxon>
    </lineage>
</organism>
<evidence type="ECO:0000256" key="10">
    <source>
        <dbReference type="ARBA" id="ARBA00022840"/>
    </source>
</evidence>
<evidence type="ECO:0000313" key="19">
    <source>
        <dbReference type="Proteomes" id="UP000824267"/>
    </source>
</evidence>
<comment type="subcellular location">
    <subcellularLocation>
        <location evidence="1">Cytoplasm</location>
    </subcellularLocation>
</comment>
<keyword evidence="8" id="KW-0863">Zinc-finger</keyword>
<dbReference type="EMBL" id="DXGG01000099">
    <property type="protein sequence ID" value="HIW87202.1"/>
    <property type="molecule type" value="Genomic_DNA"/>
</dbReference>
<reference evidence="18" key="1">
    <citation type="journal article" date="2021" name="PeerJ">
        <title>Extensive microbial diversity within the chicken gut microbiome revealed by metagenomics and culture.</title>
        <authorList>
            <person name="Gilroy R."/>
            <person name="Ravi A."/>
            <person name="Getino M."/>
            <person name="Pursley I."/>
            <person name="Horton D.L."/>
            <person name="Alikhan N.F."/>
            <person name="Baker D."/>
            <person name="Gharbi K."/>
            <person name="Hall N."/>
            <person name="Watson M."/>
            <person name="Adriaenssens E.M."/>
            <person name="Foster-Nyarko E."/>
            <person name="Jarju S."/>
            <person name="Secka A."/>
            <person name="Antonio M."/>
            <person name="Oren A."/>
            <person name="Chaudhuri R.R."/>
            <person name="La Ragione R."/>
            <person name="Hildebrand F."/>
            <person name="Pallen M.J."/>
        </authorList>
    </citation>
    <scope>NUCLEOTIDE SEQUENCE</scope>
    <source>
        <strain evidence="18">Gambia16-930</strain>
    </source>
</reference>
<evidence type="ECO:0000256" key="13">
    <source>
        <dbReference type="ARBA" id="ARBA00023204"/>
    </source>
</evidence>
<dbReference type="PANTHER" id="PTHR43152:SF3">
    <property type="entry name" value="UVRABC SYSTEM PROTEIN A"/>
    <property type="match status" value="1"/>
</dbReference>
<dbReference type="InterPro" id="IPR004602">
    <property type="entry name" value="UvrA"/>
</dbReference>
<keyword evidence="11" id="KW-0267">Excision nuclease</keyword>
<dbReference type="Gene3D" id="1.10.8.280">
    <property type="entry name" value="ABC transporter ATPase domain-like"/>
    <property type="match status" value="1"/>
</dbReference>
<dbReference type="GO" id="GO:0006289">
    <property type="term" value="P:nucleotide-excision repair"/>
    <property type="evidence" value="ECO:0007669"/>
    <property type="project" value="InterPro"/>
</dbReference>
<keyword evidence="4" id="KW-0677">Repeat</keyword>
<evidence type="ECO:0000256" key="4">
    <source>
        <dbReference type="ARBA" id="ARBA00022737"/>
    </source>
</evidence>
<dbReference type="GO" id="GO:0005524">
    <property type="term" value="F:ATP binding"/>
    <property type="evidence" value="ECO:0007669"/>
    <property type="project" value="UniProtKB-KW"/>
</dbReference>
<feature type="domain" description="ABC transporter" evidence="17">
    <location>
        <begin position="328"/>
        <end position="660"/>
    </location>
</feature>
<dbReference type="PANTHER" id="PTHR43152">
    <property type="entry name" value="UVRABC SYSTEM PROTEIN A"/>
    <property type="match status" value="1"/>
</dbReference>
<keyword evidence="2" id="KW-0963">Cytoplasm</keyword>
<dbReference type="SUPFAM" id="SSF52540">
    <property type="entry name" value="P-loop containing nucleoside triphosphate hydrolases"/>
    <property type="match status" value="2"/>
</dbReference>
<dbReference type="AlphaFoldDB" id="A0A9D1RID9"/>
<dbReference type="PROSITE" id="PS00211">
    <property type="entry name" value="ABC_TRANSPORTER_1"/>
    <property type="match status" value="2"/>
</dbReference>
<protein>
    <recommendedName>
        <fullName evidence="15">UvrABC system protein A</fullName>
    </recommendedName>
    <alternativeName>
        <fullName evidence="16">Excinuclease ABC subunit A</fullName>
    </alternativeName>
</protein>
<evidence type="ECO:0000256" key="3">
    <source>
        <dbReference type="ARBA" id="ARBA00022723"/>
    </source>
</evidence>
<dbReference type="Gene3D" id="1.20.1580.10">
    <property type="entry name" value="ABC transporter ATPase like domain"/>
    <property type="match status" value="2"/>
</dbReference>
<keyword evidence="10" id="KW-0067">ATP-binding</keyword>
<comment type="caution">
    <text evidence="18">The sequence shown here is derived from an EMBL/GenBank/DDBJ whole genome shotgun (WGS) entry which is preliminary data.</text>
</comment>
<keyword evidence="13" id="KW-0234">DNA repair</keyword>
<feature type="non-terminal residue" evidence="18">
    <location>
        <position position="1"/>
    </location>
</feature>
<dbReference type="GO" id="GO:0016887">
    <property type="term" value="F:ATP hydrolysis activity"/>
    <property type="evidence" value="ECO:0007669"/>
    <property type="project" value="InterPro"/>
</dbReference>
<keyword evidence="7" id="KW-0228">DNA excision</keyword>
<evidence type="ECO:0000259" key="17">
    <source>
        <dbReference type="PROSITE" id="PS50893"/>
    </source>
</evidence>
<dbReference type="Proteomes" id="UP000824267">
    <property type="component" value="Unassembled WGS sequence"/>
</dbReference>
<dbReference type="InterPro" id="IPR027417">
    <property type="entry name" value="P-loop_NTPase"/>
</dbReference>
<proteinExistence type="inferred from homology"/>
<evidence type="ECO:0000256" key="9">
    <source>
        <dbReference type="ARBA" id="ARBA00022833"/>
    </source>
</evidence>
<keyword evidence="3" id="KW-0479">Metal-binding</keyword>
<evidence type="ECO:0000256" key="15">
    <source>
        <dbReference type="ARBA" id="ARBA00039316"/>
    </source>
</evidence>
<evidence type="ECO:0000256" key="2">
    <source>
        <dbReference type="ARBA" id="ARBA00022490"/>
    </source>
</evidence>
<dbReference type="PROSITE" id="PS50893">
    <property type="entry name" value="ABC_TRANSPORTER_2"/>
    <property type="match status" value="1"/>
</dbReference>
<dbReference type="InterPro" id="IPR041552">
    <property type="entry name" value="UvrA_DNA-bd"/>
</dbReference>
<dbReference type="GO" id="GO:0008270">
    <property type="term" value="F:zinc ion binding"/>
    <property type="evidence" value="ECO:0007669"/>
    <property type="project" value="UniProtKB-KW"/>
</dbReference>
<evidence type="ECO:0000256" key="14">
    <source>
        <dbReference type="ARBA" id="ARBA00038000"/>
    </source>
</evidence>